<gene>
    <name evidence="2" type="ORF">HRG_04898</name>
</gene>
<evidence type="ECO:0000313" key="3">
    <source>
        <dbReference type="Proteomes" id="UP000824596"/>
    </source>
</evidence>
<organism evidence="2 3">
    <name type="scientific">Hirsutella rhossiliensis</name>
    <dbReference type="NCBI Taxonomy" id="111463"/>
    <lineage>
        <taxon>Eukaryota</taxon>
        <taxon>Fungi</taxon>
        <taxon>Dikarya</taxon>
        <taxon>Ascomycota</taxon>
        <taxon>Pezizomycotina</taxon>
        <taxon>Sordariomycetes</taxon>
        <taxon>Hypocreomycetidae</taxon>
        <taxon>Hypocreales</taxon>
        <taxon>Ophiocordycipitaceae</taxon>
        <taxon>Hirsutella</taxon>
    </lineage>
</organism>
<dbReference type="GeneID" id="68354027"/>
<comment type="caution">
    <text evidence="2">The sequence shown here is derived from an EMBL/GenBank/DDBJ whole genome shotgun (WGS) entry which is preliminary data.</text>
</comment>
<keyword evidence="3" id="KW-1185">Reference proteome</keyword>
<feature type="compositionally biased region" description="Basic and acidic residues" evidence="1">
    <location>
        <begin position="156"/>
        <end position="178"/>
    </location>
</feature>
<dbReference type="RefSeq" id="XP_044721983.1">
    <property type="nucleotide sequence ID" value="XM_044863369.1"/>
</dbReference>
<dbReference type="GO" id="GO:0042790">
    <property type="term" value="P:nucleolar large rRNA transcription by RNA polymerase I"/>
    <property type="evidence" value="ECO:0007669"/>
    <property type="project" value="TreeGrafter"/>
</dbReference>
<name>A0A9P8N085_9HYPO</name>
<dbReference type="GO" id="GO:0070860">
    <property type="term" value="C:RNA polymerase I core factor complex"/>
    <property type="evidence" value="ECO:0007669"/>
    <property type="project" value="TreeGrafter"/>
</dbReference>
<accession>A0A9P8N085</accession>
<dbReference type="EMBL" id="JAIZPD010000004">
    <property type="protein sequence ID" value="KAH0964470.1"/>
    <property type="molecule type" value="Genomic_DNA"/>
</dbReference>
<dbReference type="PANTHER" id="PTHR28244:SF1">
    <property type="entry name" value="RNA POLYMERASE I-SPECIFIC TRANSCRIPTION INITIATION FACTOR RRN11"/>
    <property type="match status" value="1"/>
</dbReference>
<dbReference type="AlphaFoldDB" id="A0A9P8N085"/>
<protein>
    <submittedName>
        <fullName evidence="2">Uncharacterized protein</fullName>
    </submittedName>
</protein>
<dbReference type="InterPro" id="IPR053029">
    <property type="entry name" value="RNA_pol_I-specific_init_factor"/>
</dbReference>
<proteinExistence type="predicted"/>
<reference evidence="2" key="1">
    <citation type="submission" date="2021-09" db="EMBL/GenBank/DDBJ databases">
        <title>A high-quality genome of the endoparasitic fungus Hirsutella rhossiliensis with a comparison of Hirsutella genomes reveals transposable elements contributing to genome size variation.</title>
        <authorList>
            <person name="Lin R."/>
            <person name="Jiao Y."/>
            <person name="Sun X."/>
            <person name="Ling J."/>
            <person name="Xie B."/>
            <person name="Cheng X."/>
        </authorList>
    </citation>
    <scope>NUCLEOTIDE SEQUENCE</scope>
    <source>
        <strain evidence="2">HR02</strain>
    </source>
</reference>
<evidence type="ECO:0000256" key="1">
    <source>
        <dbReference type="SAM" id="MobiDB-lite"/>
    </source>
</evidence>
<sequence>MLDRGNIVRAERTYRLLLQFRPGGRPMDVRQHNMWAIGAEILMRAGEKPPRSQDTNGSPADRAGDEEQSHSSRAPIPHSGFFIPARWGSSANINGVKAYFEALIQQYPYDHKFPSSVSAPDFQLAMLGCEIYNVHAECTTGLARAEKGAGTWHGRRLAERPDKAAPGRQSETLKHPDRDDEEQEEDGRQAKVEVRMRALVTMEDITRRMDVLMQALPYRKNDDFLRLRATASLYAADLLMTTPQMTSSERNETERRRQLQQRAAVDTLEKLVHNGGELDGTTQLMLGAWSENEGDLSSPPSLHSSLPIRRIQGMTWSEPT</sequence>
<dbReference type="OrthoDB" id="2159786at2759"/>
<feature type="region of interest" description="Disordered" evidence="1">
    <location>
        <begin position="149"/>
        <end position="190"/>
    </location>
</feature>
<dbReference type="GO" id="GO:0017025">
    <property type="term" value="F:TBP-class protein binding"/>
    <property type="evidence" value="ECO:0007669"/>
    <property type="project" value="TreeGrafter"/>
</dbReference>
<dbReference type="Proteomes" id="UP000824596">
    <property type="component" value="Unassembled WGS sequence"/>
</dbReference>
<dbReference type="PANTHER" id="PTHR28244">
    <property type="entry name" value="RNA POLYMERASE I-SPECIFIC TRANSCRIPTION INITIATION FACTOR RRN11"/>
    <property type="match status" value="1"/>
</dbReference>
<dbReference type="GO" id="GO:0001164">
    <property type="term" value="F:RNA polymerase I core promoter sequence-specific DNA binding"/>
    <property type="evidence" value="ECO:0007669"/>
    <property type="project" value="TreeGrafter"/>
</dbReference>
<feature type="region of interest" description="Disordered" evidence="1">
    <location>
        <begin position="45"/>
        <end position="77"/>
    </location>
</feature>
<evidence type="ECO:0000313" key="2">
    <source>
        <dbReference type="EMBL" id="KAH0964470.1"/>
    </source>
</evidence>